<dbReference type="AlphaFoldDB" id="J4C8Y9"/>
<name>J4C8Y9_THEOR</name>
<reference evidence="1 2" key="1">
    <citation type="journal article" date="2012" name="MBio">
        <title>Comparative genome analysis of three eukaryotic parasites with differing abilities to transform leukocytes reveals key mediators of Theileria-induced leukocyte transformation.</title>
        <authorList>
            <person name="Hayashida K."/>
            <person name="Hara Y."/>
            <person name="Abe T."/>
            <person name="Yamasaki C."/>
            <person name="Toyoda A."/>
            <person name="Kosuge T."/>
            <person name="Suzuki Y."/>
            <person name="Sato Y."/>
            <person name="Kawashima S."/>
            <person name="Katayama T."/>
            <person name="Wakaguri H."/>
            <person name="Inoue N."/>
            <person name="Homma K."/>
            <person name="Tada-Umezaki M."/>
            <person name="Yagi Y."/>
            <person name="Fujii Y."/>
            <person name="Habara T."/>
            <person name="Kanehisa M."/>
            <person name="Watanabe H."/>
            <person name="Ito K."/>
            <person name="Gojobori T."/>
            <person name="Sugawara H."/>
            <person name="Imanishi T."/>
            <person name="Weir W."/>
            <person name="Gardner M."/>
            <person name="Pain A."/>
            <person name="Shiels B."/>
            <person name="Hattori M."/>
            <person name="Nene V."/>
            <person name="Sugimoto C."/>
        </authorList>
    </citation>
    <scope>NUCLEOTIDE SEQUENCE [LARGE SCALE GENOMIC DNA]</scope>
    <source>
        <strain evidence="1 2">Shintoku</strain>
    </source>
</reference>
<protein>
    <submittedName>
        <fullName evidence="1">Uncharacterized protein</fullName>
    </submittedName>
</protein>
<dbReference type="KEGG" id="tot:TOT_030000882"/>
<evidence type="ECO:0000313" key="2">
    <source>
        <dbReference type="Proteomes" id="UP000003786"/>
    </source>
</evidence>
<evidence type="ECO:0000313" key="1">
    <source>
        <dbReference type="EMBL" id="BAM41618.1"/>
    </source>
</evidence>
<dbReference type="VEuPathDB" id="PiroplasmaDB:TOT_030000882"/>
<dbReference type="GeneID" id="20716022"/>
<organism evidence="1 2">
    <name type="scientific">Theileria orientalis strain Shintoku</name>
    <dbReference type="NCBI Taxonomy" id="869250"/>
    <lineage>
        <taxon>Eukaryota</taxon>
        <taxon>Sar</taxon>
        <taxon>Alveolata</taxon>
        <taxon>Apicomplexa</taxon>
        <taxon>Aconoidasida</taxon>
        <taxon>Piroplasmida</taxon>
        <taxon>Theileriidae</taxon>
        <taxon>Theileria</taxon>
    </lineage>
</organism>
<accession>J4C8Y9</accession>
<proteinExistence type="predicted"/>
<dbReference type="RefSeq" id="XP_009691919.1">
    <property type="nucleotide sequence ID" value="XM_009693624.1"/>
</dbReference>
<dbReference type="Proteomes" id="UP000003786">
    <property type="component" value="Chromosome 3"/>
</dbReference>
<keyword evidence="2" id="KW-1185">Reference proteome</keyword>
<gene>
    <name evidence="1" type="ORF">TOT_030000882</name>
</gene>
<sequence>MFNILLVDFIPCKCSSLSFEYPVLNVILVANFTGF</sequence>
<dbReference type="EMBL" id="AP011948">
    <property type="protein sequence ID" value="BAM41618.1"/>
    <property type="molecule type" value="Genomic_DNA"/>
</dbReference>